<proteinExistence type="predicted"/>
<dbReference type="PANTHER" id="PTHR47328:SF1">
    <property type="entry name" value="RUTC FAMILY PROTEIN YOAB"/>
    <property type="match status" value="1"/>
</dbReference>
<dbReference type="AlphaFoldDB" id="A0A9X3IIS5"/>
<dbReference type="RefSeq" id="WP_266336761.1">
    <property type="nucleotide sequence ID" value="NZ_JAPKNK010000001.1"/>
</dbReference>
<dbReference type="PANTHER" id="PTHR47328">
    <property type="match status" value="1"/>
</dbReference>
<name>A0A9X3IIS5_9HYPH</name>
<dbReference type="CDD" id="cd06150">
    <property type="entry name" value="YjgF_YER057c_UK114_like_2"/>
    <property type="match status" value="1"/>
</dbReference>
<dbReference type="EMBL" id="JAPKNK010000001">
    <property type="protein sequence ID" value="MCX5567784.1"/>
    <property type="molecule type" value="Genomic_DNA"/>
</dbReference>
<evidence type="ECO:0000313" key="1">
    <source>
        <dbReference type="EMBL" id="MCX5567784.1"/>
    </source>
</evidence>
<protein>
    <submittedName>
        <fullName evidence="1">RidA family protein</fullName>
    </submittedName>
</protein>
<dbReference type="SUPFAM" id="SSF55298">
    <property type="entry name" value="YjgF-like"/>
    <property type="match status" value="1"/>
</dbReference>
<dbReference type="InterPro" id="IPR035709">
    <property type="entry name" value="YoaB-like"/>
</dbReference>
<keyword evidence="2" id="KW-1185">Reference proteome</keyword>
<sequence>MSSIRRIEPGPRMSAGVVHGNTVYLAGQVGNPGDDVAAQTKTVLDTIDRLLAEAGTDKSRILSAQIWLADMANFGTMNTVWDAWVDKANPPARATGESKLATPAHLVEIIIVAALP</sequence>
<organism evidence="1 2">
    <name type="scientific">Kaistia nematophila</name>
    <dbReference type="NCBI Taxonomy" id="2994654"/>
    <lineage>
        <taxon>Bacteria</taxon>
        <taxon>Pseudomonadati</taxon>
        <taxon>Pseudomonadota</taxon>
        <taxon>Alphaproteobacteria</taxon>
        <taxon>Hyphomicrobiales</taxon>
        <taxon>Kaistiaceae</taxon>
        <taxon>Kaistia</taxon>
    </lineage>
</organism>
<evidence type="ECO:0000313" key="2">
    <source>
        <dbReference type="Proteomes" id="UP001144805"/>
    </source>
</evidence>
<dbReference type="Proteomes" id="UP001144805">
    <property type="component" value="Unassembled WGS sequence"/>
</dbReference>
<dbReference type="Pfam" id="PF01042">
    <property type="entry name" value="Ribonuc_L-PSP"/>
    <property type="match status" value="1"/>
</dbReference>
<accession>A0A9X3IIS5</accession>
<dbReference type="InterPro" id="IPR035959">
    <property type="entry name" value="RutC-like_sf"/>
</dbReference>
<gene>
    <name evidence="1" type="ORF">OSH07_01115</name>
</gene>
<dbReference type="InterPro" id="IPR006175">
    <property type="entry name" value="YjgF/YER057c/UK114"/>
</dbReference>
<comment type="caution">
    <text evidence="1">The sequence shown here is derived from an EMBL/GenBank/DDBJ whole genome shotgun (WGS) entry which is preliminary data.</text>
</comment>
<reference evidence="1" key="1">
    <citation type="submission" date="2022-11" db="EMBL/GenBank/DDBJ databases">
        <title>Biodiversity and phylogenetic relationships of bacteria.</title>
        <authorList>
            <person name="Machado R.A.R."/>
            <person name="Bhat A."/>
            <person name="Loulou A."/>
            <person name="Kallel S."/>
        </authorList>
    </citation>
    <scope>NUCLEOTIDE SEQUENCE</scope>
    <source>
        <strain evidence="1">K-TC2</strain>
    </source>
</reference>
<dbReference type="Gene3D" id="3.30.1330.40">
    <property type="entry name" value="RutC-like"/>
    <property type="match status" value="1"/>
</dbReference>